<keyword evidence="1" id="KW-0812">Transmembrane</keyword>
<accession>A0ABY8QVS6</accession>
<protein>
    <submittedName>
        <fullName evidence="3">LysM peptidoglycan-binding domain-containing protein</fullName>
    </submittedName>
</protein>
<dbReference type="Pfam" id="PF01476">
    <property type="entry name" value="LysM"/>
    <property type="match status" value="1"/>
</dbReference>
<dbReference type="Proteomes" id="UP001209083">
    <property type="component" value="Chromosome"/>
</dbReference>
<evidence type="ECO:0000313" key="4">
    <source>
        <dbReference type="Proteomes" id="UP001209083"/>
    </source>
</evidence>
<dbReference type="Gene3D" id="3.10.350.10">
    <property type="entry name" value="LysM domain"/>
    <property type="match status" value="1"/>
</dbReference>
<dbReference type="SMART" id="SM00257">
    <property type="entry name" value="LysM"/>
    <property type="match status" value="1"/>
</dbReference>
<reference evidence="3 4" key="1">
    <citation type="submission" date="2023-05" db="EMBL/GenBank/DDBJ databases">
        <title>Lithophilousrod everest ZFBP1038 complete genpme.</title>
        <authorList>
            <person name="Tian M."/>
        </authorList>
    </citation>
    <scope>NUCLEOTIDE SEQUENCE [LARGE SCALE GENOMIC DNA]</scope>
    <source>
        <strain evidence="3 4">ZFBP1038</strain>
    </source>
</reference>
<dbReference type="CDD" id="cd00118">
    <property type="entry name" value="LysM"/>
    <property type="match status" value="1"/>
</dbReference>
<keyword evidence="4" id="KW-1185">Reference proteome</keyword>
<evidence type="ECO:0000259" key="2">
    <source>
        <dbReference type="PROSITE" id="PS51782"/>
    </source>
</evidence>
<name>A0ABY8QVS6_9MICO</name>
<evidence type="ECO:0000256" key="1">
    <source>
        <dbReference type="SAM" id="Phobius"/>
    </source>
</evidence>
<keyword evidence="1" id="KW-0472">Membrane</keyword>
<dbReference type="EMBL" id="CP090958">
    <property type="protein sequence ID" value="WGW13142.1"/>
    <property type="molecule type" value="Genomic_DNA"/>
</dbReference>
<keyword evidence="1" id="KW-1133">Transmembrane helix</keyword>
<sequence>MSSTIAATGFAGVRLNRRGRLVMSVLAALVLIGAVLALSATFSVVSGMLFHAEAQANSSTAEVVEYVTVQDGQTLWGIASEAAPNSDPRDTITKIVELNQLDGTVVRTGQRLAIPEYQ</sequence>
<proteinExistence type="predicted"/>
<feature type="transmembrane region" description="Helical" evidence="1">
    <location>
        <begin position="21"/>
        <end position="50"/>
    </location>
</feature>
<dbReference type="RefSeq" id="WP_349639954.1">
    <property type="nucleotide sequence ID" value="NZ_CP090958.1"/>
</dbReference>
<gene>
    <name evidence="3" type="ORF">LWF01_05060</name>
</gene>
<feature type="domain" description="LysM" evidence="2">
    <location>
        <begin position="65"/>
        <end position="114"/>
    </location>
</feature>
<dbReference type="PROSITE" id="PS51782">
    <property type="entry name" value="LYSM"/>
    <property type="match status" value="1"/>
</dbReference>
<dbReference type="InterPro" id="IPR036779">
    <property type="entry name" value="LysM_dom_sf"/>
</dbReference>
<organism evidence="3 4">
    <name type="scientific">Saxibacter everestensis</name>
    <dbReference type="NCBI Taxonomy" id="2909229"/>
    <lineage>
        <taxon>Bacteria</taxon>
        <taxon>Bacillati</taxon>
        <taxon>Actinomycetota</taxon>
        <taxon>Actinomycetes</taxon>
        <taxon>Micrococcales</taxon>
        <taxon>Brevibacteriaceae</taxon>
        <taxon>Saxibacter</taxon>
    </lineage>
</organism>
<dbReference type="InterPro" id="IPR018392">
    <property type="entry name" value="LysM"/>
</dbReference>
<evidence type="ECO:0000313" key="3">
    <source>
        <dbReference type="EMBL" id="WGW13142.1"/>
    </source>
</evidence>
<dbReference type="SUPFAM" id="SSF54106">
    <property type="entry name" value="LysM domain"/>
    <property type="match status" value="1"/>
</dbReference>